<dbReference type="InterPro" id="IPR038377">
    <property type="entry name" value="Na/Glc_symporter_sf"/>
</dbReference>
<evidence type="ECO:0000256" key="3">
    <source>
        <dbReference type="ARBA" id="ARBA00022448"/>
    </source>
</evidence>
<feature type="transmembrane region" description="Helical" evidence="10">
    <location>
        <begin position="78"/>
        <end position="99"/>
    </location>
</feature>
<dbReference type="Pfam" id="PF00474">
    <property type="entry name" value="SSF"/>
    <property type="match status" value="2"/>
</dbReference>
<feature type="transmembrane region" description="Helical" evidence="10">
    <location>
        <begin position="183"/>
        <end position="201"/>
    </location>
</feature>
<keyword evidence="3" id="KW-0813">Transport</keyword>
<comment type="caution">
    <text evidence="11">The sequence shown here is derived from an EMBL/GenBank/DDBJ whole genome shotgun (WGS) entry which is preliminary data.</text>
</comment>
<feature type="transmembrane region" description="Helical" evidence="10">
    <location>
        <begin position="153"/>
        <end position="171"/>
    </location>
</feature>
<name>Q1JVX4_DESA6</name>
<dbReference type="AlphaFoldDB" id="Q1JVX4"/>
<evidence type="ECO:0000256" key="7">
    <source>
        <dbReference type="ARBA" id="ARBA00022989"/>
    </source>
</evidence>
<reference evidence="11" key="2">
    <citation type="submission" date="2006-05" db="EMBL/GenBank/DDBJ databases">
        <title>Sequencing of the draft genome and assembly of Desulfuromonas acetoxidans DSM 684.</title>
        <authorList>
            <consortium name="US DOE Joint Genome Institute (JGI-PGF)"/>
            <person name="Copeland A."/>
            <person name="Lucas S."/>
            <person name="Lapidus A."/>
            <person name="Barry K."/>
            <person name="Detter J.C."/>
            <person name="Glavina del Rio T."/>
            <person name="Hammon N."/>
            <person name="Israni S."/>
            <person name="Dalin E."/>
            <person name="Tice H."/>
            <person name="Bruce D."/>
            <person name="Pitluck S."/>
            <person name="Richardson P."/>
        </authorList>
    </citation>
    <scope>NUCLEOTIDE SEQUENCE [LARGE SCALE GENOMIC DNA]</scope>
    <source>
        <strain evidence="11">DSM 684</strain>
    </source>
</reference>
<accession>Q1JVX4</accession>
<comment type="similarity">
    <text evidence="2 9">Belongs to the sodium:solute symporter (SSF) (TC 2.A.21) family.</text>
</comment>
<dbReference type="GO" id="GO:0015123">
    <property type="term" value="F:acetate transmembrane transporter activity"/>
    <property type="evidence" value="ECO:0007669"/>
    <property type="project" value="TreeGrafter"/>
</dbReference>
<evidence type="ECO:0000256" key="8">
    <source>
        <dbReference type="ARBA" id="ARBA00023136"/>
    </source>
</evidence>
<feature type="transmembrane region" description="Helical" evidence="10">
    <location>
        <begin position="505"/>
        <end position="525"/>
    </location>
</feature>
<reference evidence="11" key="1">
    <citation type="submission" date="2006-05" db="EMBL/GenBank/DDBJ databases">
        <title>Annotation of the draft genome assembly of Desulfuromonas acetoxidans DSM 684.</title>
        <authorList>
            <consortium name="US DOE Joint Genome Institute (JGI-ORNL)"/>
            <person name="Larimer F."/>
            <person name="Land M."/>
            <person name="Hauser L."/>
        </authorList>
    </citation>
    <scope>NUCLEOTIDE SEQUENCE [LARGE SCALE GENOMIC DNA]</scope>
    <source>
        <strain evidence="11">DSM 684</strain>
    </source>
</reference>
<gene>
    <name evidence="11" type="ORF">Dace_0305</name>
</gene>
<evidence type="ECO:0000313" key="11">
    <source>
        <dbReference type="EMBL" id="EAT14392.1"/>
    </source>
</evidence>
<dbReference type="OrthoDB" id="9764416at2"/>
<keyword evidence="7 10" id="KW-1133">Transmembrane helix</keyword>
<dbReference type="InterPro" id="IPR050277">
    <property type="entry name" value="Sodium:Solute_Symporter"/>
</dbReference>
<evidence type="ECO:0000256" key="1">
    <source>
        <dbReference type="ARBA" id="ARBA00004651"/>
    </source>
</evidence>
<dbReference type="PANTHER" id="PTHR48086:SF6">
    <property type="entry name" value="CATION_ACETATE SYMPORTER ACTP"/>
    <property type="match status" value="1"/>
</dbReference>
<dbReference type="Gene3D" id="1.20.1730.10">
    <property type="entry name" value="Sodium/glucose cotransporter"/>
    <property type="match status" value="2"/>
</dbReference>
<proteinExistence type="inferred from homology"/>
<evidence type="ECO:0000256" key="5">
    <source>
        <dbReference type="ARBA" id="ARBA00022692"/>
    </source>
</evidence>
<feature type="transmembrane region" description="Helical" evidence="10">
    <location>
        <begin position="377"/>
        <end position="400"/>
    </location>
</feature>
<dbReference type="RefSeq" id="WP_006002836.1">
    <property type="nucleotide sequence ID" value="NZ_AAEW02000029.1"/>
</dbReference>
<evidence type="ECO:0000256" key="2">
    <source>
        <dbReference type="ARBA" id="ARBA00006434"/>
    </source>
</evidence>
<feature type="transmembrane region" description="Helical" evidence="10">
    <location>
        <begin position="120"/>
        <end position="141"/>
    </location>
</feature>
<dbReference type="CDD" id="cd11480">
    <property type="entry name" value="SLC5sbd_u4"/>
    <property type="match status" value="1"/>
</dbReference>
<comment type="subcellular location">
    <subcellularLocation>
        <location evidence="1">Cell membrane</location>
        <topology evidence="1">Multi-pass membrane protein</topology>
    </subcellularLocation>
</comment>
<evidence type="ECO:0000313" key="12">
    <source>
        <dbReference type="Proteomes" id="UP000005695"/>
    </source>
</evidence>
<keyword evidence="6" id="KW-0769">Symport</keyword>
<evidence type="ECO:0000256" key="4">
    <source>
        <dbReference type="ARBA" id="ARBA00022475"/>
    </source>
</evidence>
<keyword evidence="12" id="KW-1185">Reference proteome</keyword>
<dbReference type="GO" id="GO:0005886">
    <property type="term" value="C:plasma membrane"/>
    <property type="evidence" value="ECO:0007669"/>
    <property type="project" value="UniProtKB-SubCell"/>
</dbReference>
<feature type="transmembrane region" description="Helical" evidence="10">
    <location>
        <begin position="454"/>
        <end position="485"/>
    </location>
</feature>
<dbReference type="GO" id="GO:0015293">
    <property type="term" value="F:symporter activity"/>
    <property type="evidence" value="ECO:0007669"/>
    <property type="project" value="UniProtKB-KW"/>
</dbReference>
<keyword evidence="4" id="KW-1003">Cell membrane</keyword>
<dbReference type="InterPro" id="IPR001734">
    <property type="entry name" value="Na/solute_symporter"/>
</dbReference>
<keyword evidence="8 10" id="KW-0472">Membrane</keyword>
<feature type="transmembrane region" description="Helical" evidence="10">
    <location>
        <begin position="562"/>
        <end position="581"/>
    </location>
</feature>
<sequence length="627" mass="66535">MINTQEPLAVALFLCVVAVGIGLSAQLVRRTSSPSEYFVAGGSIHWAVNGLAFIGDYLSAASFLGVGGLIATVGYDGFLYSIGFLAGWAFALLVVAEPFRRFGRVTFTDVIDARFRSRGVRFTAAVSTLVICLCYLIPQMVGVGTLVTPLLGIPYYLGILLIGTVVTIIVATSGMASTTYVQCLKGIALLTVSSWLAFAVLERGLVELPPLDGEEVVAERGHGGYSLPDGLTLEAGWSTSGAWQAGFLPVIEPDGRRSLWQVDAATESQAVLVRSHYAVTYDDEMMVDGISPPPPIPVSVGRLAQRSSLCGPSSLNPVTFLRCFSDSELYVWNRQTFLEQDQLVTAYRRERKSGAEVLSTGGLFDLPSKDWASRLDFISLMVALLCGTAALPHILIRYYTVGNHSAARKSTVLAIGGICLFYCACLIMSLGAMSGQAVNLLDSNMTIPLLAKTLGAAAFAVVTAVAFAAVLGSVSGLIIAASGAVAHDLMDCFLGITMNSKEKVVVGRMSAFIVGCGAIYFGLIFEGMNVSYLAGLTFALAAAANLPALLMALFWSKTTGRGVVCSMLTGLVGSFILILISPEMYVRYGRPAADAPFALNNPALVMLPVSLLVLILISRRYPDPRSA</sequence>
<feature type="transmembrane region" description="Helical" evidence="10">
    <location>
        <begin position="412"/>
        <end position="434"/>
    </location>
</feature>
<dbReference type="EMBL" id="AAEW02000029">
    <property type="protein sequence ID" value="EAT14392.1"/>
    <property type="molecule type" value="Genomic_DNA"/>
</dbReference>
<evidence type="ECO:0000256" key="9">
    <source>
        <dbReference type="RuleBase" id="RU362091"/>
    </source>
</evidence>
<dbReference type="PROSITE" id="PS50283">
    <property type="entry name" value="NA_SOLUT_SYMP_3"/>
    <property type="match status" value="1"/>
</dbReference>
<feature type="transmembrane region" description="Helical" evidence="10">
    <location>
        <begin position="601"/>
        <end position="618"/>
    </location>
</feature>
<dbReference type="PANTHER" id="PTHR48086">
    <property type="entry name" value="SODIUM/PROLINE SYMPORTER-RELATED"/>
    <property type="match status" value="1"/>
</dbReference>
<dbReference type="Proteomes" id="UP000005695">
    <property type="component" value="Unassembled WGS sequence"/>
</dbReference>
<dbReference type="GO" id="GO:0006847">
    <property type="term" value="P:plasma membrane acetate transport"/>
    <property type="evidence" value="ECO:0007669"/>
    <property type="project" value="TreeGrafter"/>
</dbReference>
<evidence type="ECO:0000256" key="6">
    <source>
        <dbReference type="ARBA" id="ARBA00022847"/>
    </source>
</evidence>
<organism evidence="11 12">
    <name type="scientific">Desulfuromonas acetoxidans (strain DSM 684 / 11070)</name>
    <dbReference type="NCBI Taxonomy" id="281689"/>
    <lineage>
        <taxon>Bacteria</taxon>
        <taxon>Pseudomonadati</taxon>
        <taxon>Thermodesulfobacteriota</taxon>
        <taxon>Desulfuromonadia</taxon>
        <taxon>Desulfuromonadales</taxon>
        <taxon>Desulfuromonadaceae</taxon>
        <taxon>Desulfuromonas</taxon>
    </lineage>
</organism>
<evidence type="ECO:0000256" key="10">
    <source>
        <dbReference type="SAM" id="Phobius"/>
    </source>
</evidence>
<feature type="transmembrane region" description="Helical" evidence="10">
    <location>
        <begin position="531"/>
        <end position="555"/>
    </location>
</feature>
<keyword evidence="5 10" id="KW-0812">Transmembrane</keyword>
<protein>
    <submittedName>
        <fullName evidence="11">Na+/solute symporter</fullName>
    </submittedName>
</protein>